<gene>
    <name evidence="2" type="ORF">J2Z21_002212</name>
</gene>
<evidence type="ECO:0008006" key="4">
    <source>
        <dbReference type="Google" id="ProtNLM"/>
    </source>
</evidence>
<evidence type="ECO:0000256" key="1">
    <source>
        <dbReference type="SAM" id="MobiDB-lite"/>
    </source>
</evidence>
<evidence type="ECO:0000313" key="3">
    <source>
        <dbReference type="Proteomes" id="UP001519309"/>
    </source>
</evidence>
<comment type="caution">
    <text evidence="2">The sequence shown here is derived from an EMBL/GenBank/DDBJ whole genome shotgun (WGS) entry which is preliminary data.</text>
</comment>
<sequence length="378" mass="38237">MEAPKFPELPERFVPPKIYDGTHVSAPTTQGSAGPGAVRRVKPNTHESAAGSPSGGTGSVPQPSTTHRLKDLVDVPHHVPPSAHIDVPNTAIDSTGTLPPAPTVPSEHSAPPAGPSGPDVRTPSATGVLPPVFGAGRTRPPSVREGGERPVYRGRGPVPTPSGPGTSGSPRIPGSGPFGPSMTGSEPAPERGPLSPAPARGTNGITGGRPVSPSAGRPAGAIPRGNVVGGAPNQQQSPRGRGAVPGSPTARTTSSRGDNSAVNREGASRGRMPATSNGIVGGQPRPSRDRGRAGTTSRGVRSASEAAAEEPLPRRGGRPRGASAAAPNRDDRPARDKRSGSRATDPAEDKDLQAEDRNNRPVPPPLPKGPDGDIGREA</sequence>
<dbReference type="EMBL" id="JAGGLP010000004">
    <property type="protein sequence ID" value="MBP2049281.1"/>
    <property type="molecule type" value="Genomic_DNA"/>
</dbReference>
<feature type="region of interest" description="Disordered" evidence="1">
    <location>
        <begin position="1"/>
        <end position="378"/>
    </location>
</feature>
<feature type="compositionally biased region" description="Basic and acidic residues" evidence="1">
    <location>
        <begin position="328"/>
        <end position="359"/>
    </location>
</feature>
<reference evidence="2 3" key="1">
    <citation type="submission" date="2021-03" db="EMBL/GenBank/DDBJ databases">
        <title>Genomic Encyclopedia of Type Strains, Phase IV (KMG-IV): sequencing the most valuable type-strain genomes for metagenomic binning, comparative biology and taxonomic classification.</title>
        <authorList>
            <person name="Goeker M."/>
        </authorList>
    </citation>
    <scope>NUCLEOTIDE SEQUENCE [LARGE SCALE GENOMIC DNA]</scope>
    <source>
        <strain evidence="2 3">DSM 40499</strain>
    </source>
</reference>
<dbReference type="Proteomes" id="UP001519309">
    <property type="component" value="Unassembled WGS sequence"/>
</dbReference>
<evidence type="ECO:0000313" key="2">
    <source>
        <dbReference type="EMBL" id="MBP2049281.1"/>
    </source>
</evidence>
<name>A0ABS4LPF1_9ACTN</name>
<proteinExistence type="predicted"/>
<feature type="compositionally biased region" description="Low complexity" evidence="1">
    <location>
        <begin position="153"/>
        <end position="181"/>
    </location>
</feature>
<accession>A0ABS4LPF1</accession>
<protein>
    <recommendedName>
        <fullName evidence="4">Translation initiation factor IF-2</fullName>
    </recommendedName>
</protein>
<feature type="compositionally biased region" description="Polar residues" evidence="1">
    <location>
        <begin position="249"/>
        <end position="262"/>
    </location>
</feature>
<keyword evidence="3" id="KW-1185">Reference proteome</keyword>
<organism evidence="2 3">
    <name type="scientific">Streptomyces griseochromogenes</name>
    <dbReference type="NCBI Taxonomy" id="68214"/>
    <lineage>
        <taxon>Bacteria</taxon>
        <taxon>Bacillati</taxon>
        <taxon>Actinomycetota</taxon>
        <taxon>Actinomycetes</taxon>
        <taxon>Kitasatosporales</taxon>
        <taxon>Streptomycetaceae</taxon>
        <taxon>Streptomyces</taxon>
    </lineage>
</organism>
<feature type="compositionally biased region" description="Basic and acidic residues" evidence="1">
    <location>
        <begin position="68"/>
        <end position="77"/>
    </location>
</feature>